<protein>
    <submittedName>
        <fullName evidence="1">Uncharacterized protein</fullName>
    </submittedName>
</protein>
<proteinExistence type="predicted"/>
<evidence type="ECO:0000313" key="1">
    <source>
        <dbReference type="EMBL" id="KAJ8884912.1"/>
    </source>
</evidence>
<comment type="caution">
    <text evidence="1">The sequence shown here is derived from an EMBL/GenBank/DDBJ whole genome shotgun (WGS) entry which is preliminary data.</text>
</comment>
<reference evidence="1 2" key="1">
    <citation type="submission" date="2023-02" db="EMBL/GenBank/DDBJ databases">
        <title>LHISI_Scaffold_Assembly.</title>
        <authorList>
            <person name="Stuart O.P."/>
            <person name="Cleave R."/>
            <person name="Magrath M.J.L."/>
            <person name="Mikheyev A.S."/>
        </authorList>
    </citation>
    <scope>NUCLEOTIDE SEQUENCE [LARGE SCALE GENOMIC DNA]</scope>
    <source>
        <strain evidence="1">Daus_M_001</strain>
        <tissue evidence="1">Leg muscle</tissue>
    </source>
</reference>
<evidence type="ECO:0000313" key="2">
    <source>
        <dbReference type="Proteomes" id="UP001159363"/>
    </source>
</evidence>
<accession>A0ABQ9HKQ5</accession>
<dbReference type="Proteomes" id="UP001159363">
    <property type="component" value="Chromosome X"/>
</dbReference>
<name>A0ABQ9HKQ5_9NEOP</name>
<sequence>MGSACFSGWGMSMRIYRNCFTSYYLTQTTVFLKFYTNDVKPHCGMIKCQRVVLHYLAGIGMMCWLYHDQSSITSVFLQETTIQ</sequence>
<gene>
    <name evidence="1" type="ORF">PR048_011108</name>
</gene>
<keyword evidence="2" id="KW-1185">Reference proteome</keyword>
<organism evidence="1 2">
    <name type="scientific">Dryococelus australis</name>
    <dbReference type="NCBI Taxonomy" id="614101"/>
    <lineage>
        <taxon>Eukaryota</taxon>
        <taxon>Metazoa</taxon>
        <taxon>Ecdysozoa</taxon>
        <taxon>Arthropoda</taxon>
        <taxon>Hexapoda</taxon>
        <taxon>Insecta</taxon>
        <taxon>Pterygota</taxon>
        <taxon>Neoptera</taxon>
        <taxon>Polyneoptera</taxon>
        <taxon>Phasmatodea</taxon>
        <taxon>Verophasmatodea</taxon>
        <taxon>Anareolatae</taxon>
        <taxon>Phasmatidae</taxon>
        <taxon>Eurycanthinae</taxon>
        <taxon>Dryococelus</taxon>
    </lineage>
</organism>
<dbReference type="EMBL" id="JARBHB010000004">
    <property type="protein sequence ID" value="KAJ8884912.1"/>
    <property type="molecule type" value="Genomic_DNA"/>
</dbReference>